<sequence>MKLYYSKFQVKDATYYVASTKKGLAFVGSPNQTLKEVNQFYQAIELIEDEKSNIEAVRQIKEYLENRRQEFNLAIDLSNGTQFQQKIWKTLTKITYGRGVNYTELAELAETPKAIRAVASAVAHNPILLVIPCHRVIRKDGKIGNYRAGVELKEKLLKMEGFLKD</sequence>
<proteinExistence type="inferred from homology"/>
<dbReference type="Proteomes" id="UP001214131">
    <property type="component" value="Chromosome"/>
</dbReference>
<feature type="domain" description="Methylated-DNA-[protein]-cysteine S-methyltransferase DNA binding" evidence="9">
    <location>
        <begin position="82"/>
        <end position="161"/>
    </location>
</feature>
<dbReference type="SUPFAM" id="SSF53155">
    <property type="entry name" value="Methylated DNA-protein cysteine methyltransferase domain"/>
    <property type="match status" value="1"/>
</dbReference>
<dbReference type="EC" id="2.1.1.63" evidence="3"/>
<reference evidence="12 14" key="2">
    <citation type="submission" date="2023-02" db="EMBL/GenBank/DDBJ databases">
        <title>Comparative genomics and fermentation flavor characterization of five lactic acid bacteria reveal flavor biosynthesis metabolic pathways in fermented muskmelon puree.</title>
        <authorList>
            <person name="Yuan L."/>
            <person name="Li M."/>
            <person name="Xu X."/>
            <person name="Lao F."/>
            <person name="Wu J."/>
        </authorList>
    </citation>
    <scope>NUCLEOTIDE SEQUENCE [LARGE SCALE GENOMIC DNA]</scope>
    <source>
        <strain evidence="12 14">Ca-4</strain>
    </source>
</reference>
<dbReference type="PROSITE" id="PS00374">
    <property type="entry name" value="MGMT"/>
    <property type="match status" value="1"/>
</dbReference>
<dbReference type="EMBL" id="CP021474">
    <property type="protein sequence ID" value="ARW18891.1"/>
    <property type="molecule type" value="Genomic_DNA"/>
</dbReference>
<dbReference type="Pfam" id="PF01035">
    <property type="entry name" value="DNA_binding_1"/>
    <property type="match status" value="1"/>
</dbReference>
<evidence type="ECO:0000256" key="2">
    <source>
        <dbReference type="ARBA" id="ARBA00008711"/>
    </source>
</evidence>
<dbReference type="Proteomes" id="UP000196118">
    <property type="component" value="Chromosome"/>
</dbReference>
<evidence type="ECO:0000256" key="7">
    <source>
        <dbReference type="ARBA" id="ARBA00023204"/>
    </source>
</evidence>
<accession>A0A0R2HAS3</accession>
<dbReference type="NCBIfam" id="TIGR00589">
    <property type="entry name" value="ogt"/>
    <property type="match status" value="1"/>
</dbReference>
<evidence type="ECO:0000256" key="8">
    <source>
        <dbReference type="ARBA" id="ARBA00049348"/>
    </source>
</evidence>
<protein>
    <recommendedName>
        <fullName evidence="3">methylated-DNA--[protein]-cysteine S-methyltransferase</fullName>
        <ecNumber evidence="3">2.1.1.63</ecNumber>
    </recommendedName>
</protein>
<organism evidence="11 13">
    <name type="scientific">Pediococcus pentosaceus</name>
    <dbReference type="NCBI Taxonomy" id="1255"/>
    <lineage>
        <taxon>Bacteria</taxon>
        <taxon>Bacillati</taxon>
        <taxon>Bacillota</taxon>
        <taxon>Bacilli</taxon>
        <taxon>Lactobacillales</taxon>
        <taxon>Lactobacillaceae</taxon>
        <taxon>Pediococcus</taxon>
    </lineage>
</organism>
<dbReference type="GO" id="GO:0006281">
    <property type="term" value="P:DNA repair"/>
    <property type="evidence" value="ECO:0007669"/>
    <property type="project" value="UniProtKB-KW"/>
</dbReference>
<dbReference type="RefSeq" id="WP_002834116.1">
    <property type="nucleotide sequence ID" value="NZ_BJZY01000001.1"/>
</dbReference>
<keyword evidence="4 11" id="KW-0489">Methyltransferase</keyword>
<keyword evidence="6" id="KW-0227">DNA damage</keyword>
<dbReference type="GO" id="GO:0032259">
    <property type="term" value="P:methylation"/>
    <property type="evidence" value="ECO:0007669"/>
    <property type="project" value="UniProtKB-KW"/>
</dbReference>
<keyword evidence="7" id="KW-0234">DNA repair</keyword>
<evidence type="ECO:0000313" key="14">
    <source>
        <dbReference type="Proteomes" id="UP001214131"/>
    </source>
</evidence>
<dbReference type="SUPFAM" id="SSF46767">
    <property type="entry name" value="Methylated DNA-protein cysteine methyltransferase, C-terminal domain"/>
    <property type="match status" value="1"/>
</dbReference>
<dbReference type="InterPro" id="IPR036388">
    <property type="entry name" value="WH-like_DNA-bd_sf"/>
</dbReference>
<reference evidence="11 13" key="1">
    <citation type="submission" date="2017-05" db="EMBL/GenBank/DDBJ databases">
        <title>Genome sequence of Pediococcus pentosaceus strain SRCM100892.</title>
        <authorList>
            <person name="Cho S.H."/>
        </authorList>
    </citation>
    <scope>NUCLEOTIDE SEQUENCE [LARGE SCALE GENOMIC DNA]</scope>
    <source>
        <strain evidence="11 13">SRCM100892</strain>
    </source>
</reference>
<dbReference type="InterPro" id="IPR036631">
    <property type="entry name" value="MGMT_N_sf"/>
</dbReference>
<dbReference type="InterPro" id="IPR014048">
    <property type="entry name" value="MethylDNA_cys_MeTrfase_DNA-bd"/>
</dbReference>
<keyword evidence="5 11" id="KW-0808">Transferase</keyword>
<dbReference type="InterPro" id="IPR001497">
    <property type="entry name" value="MethylDNA_cys_MeTrfase_AS"/>
</dbReference>
<feature type="domain" description="Methylguanine DNA methyltransferase ribonuclease-like" evidence="10">
    <location>
        <begin position="3"/>
        <end position="77"/>
    </location>
</feature>
<dbReference type="CDD" id="cd06445">
    <property type="entry name" value="ATase"/>
    <property type="match status" value="1"/>
</dbReference>
<dbReference type="InterPro" id="IPR008332">
    <property type="entry name" value="MethylG_MeTrfase_N"/>
</dbReference>
<dbReference type="InterPro" id="IPR036217">
    <property type="entry name" value="MethylDNA_cys_MeTrfase_DNAb"/>
</dbReference>
<dbReference type="PANTHER" id="PTHR10815">
    <property type="entry name" value="METHYLATED-DNA--PROTEIN-CYSTEINE METHYLTRANSFERASE"/>
    <property type="match status" value="1"/>
</dbReference>
<dbReference type="Gene3D" id="3.30.160.70">
    <property type="entry name" value="Methylated DNA-protein cysteine methyltransferase domain"/>
    <property type="match status" value="1"/>
</dbReference>
<evidence type="ECO:0000259" key="10">
    <source>
        <dbReference type="Pfam" id="PF02870"/>
    </source>
</evidence>
<dbReference type="PANTHER" id="PTHR10815:SF12">
    <property type="entry name" value="METHYLATED-DNA--PROTEIN-CYSTEINE METHYLTRANSFERASE, INDUCIBLE"/>
    <property type="match status" value="1"/>
</dbReference>
<evidence type="ECO:0000256" key="1">
    <source>
        <dbReference type="ARBA" id="ARBA00001286"/>
    </source>
</evidence>
<dbReference type="AlphaFoldDB" id="A0A0R2HAS3"/>
<evidence type="ECO:0000256" key="6">
    <source>
        <dbReference type="ARBA" id="ARBA00022763"/>
    </source>
</evidence>
<dbReference type="GO" id="GO:0003908">
    <property type="term" value="F:methylated-DNA-[protein]-cysteine S-methyltransferase activity"/>
    <property type="evidence" value="ECO:0007669"/>
    <property type="project" value="UniProtKB-EC"/>
</dbReference>
<dbReference type="EMBL" id="CP118739">
    <property type="protein sequence ID" value="WEA56605.1"/>
    <property type="molecule type" value="Genomic_DNA"/>
</dbReference>
<evidence type="ECO:0000256" key="4">
    <source>
        <dbReference type="ARBA" id="ARBA00022603"/>
    </source>
</evidence>
<comment type="catalytic activity">
    <reaction evidence="1">
        <text>a 4-O-methyl-thymidine in DNA + L-cysteinyl-[protein] = a thymidine in DNA + S-methyl-L-cysteinyl-[protein]</text>
        <dbReference type="Rhea" id="RHEA:53428"/>
        <dbReference type="Rhea" id="RHEA-COMP:10131"/>
        <dbReference type="Rhea" id="RHEA-COMP:10132"/>
        <dbReference type="Rhea" id="RHEA-COMP:13555"/>
        <dbReference type="Rhea" id="RHEA-COMP:13556"/>
        <dbReference type="ChEBI" id="CHEBI:29950"/>
        <dbReference type="ChEBI" id="CHEBI:82612"/>
        <dbReference type="ChEBI" id="CHEBI:137386"/>
        <dbReference type="ChEBI" id="CHEBI:137387"/>
        <dbReference type="EC" id="2.1.1.63"/>
    </reaction>
</comment>
<evidence type="ECO:0000259" key="9">
    <source>
        <dbReference type="Pfam" id="PF01035"/>
    </source>
</evidence>
<dbReference type="Pfam" id="PF02870">
    <property type="entry name" value="Methyltransf_1N"/>
    <property type="match status" value="1"/>
</dbReference>
<dbReference type="FunFam" id="1.10.10.10:FF:000214">
    <property type="entry name" value="Methylated-DNA--protein-cysteine methyltransferase"/>
    <property type="match status" value="1"/>
</dbReference>
<evidence type="ECO:0000313" key="12">
    <source>
        <dbReference type="EMBL" id="WEA56605.1"/>
    </source>
</evidence>
<evidence type="ECO:0000313" key="11">
    <source>
        <dbReference type="EMBL" id="ARW18891.1"/>
    </source>
</evidence>
<comment type="catalytic activity">
    <reaction evidence="8">
        <text>a 6-O-methyl-2'-deoxyguanosine in DNA + L-cysteinyl-[protein] = S-methyl-L-cysteinyl-[protein] + a 2'-deoxyguanosine in DNA</text>
        <dbReference type="Rhea" id="RHEA:24000"/>
        <dbReference type="Rhea" id="RHEA-COMP:10131"/>
        <dbReference type="Rhea" id="RHEA-COMP:10132"/>
        <dbReference type="Rhea" id="RHEA-COMP:11367"/>
        <dbReference type="Rhea" id="RHEA-COMP:11368"/>
        <dbReference type="ChEBI" id="CHEBI:29950"/>
        <dbReference type="ChEBI" id="CHEBI:82612"/>
        <dbReference type="ChEBI" id="CHEBI:85445"/>
        <dbReference type="ChEBI" id="CHEBI:85448"/>
        <dbReference type="EC" id="2.1.1.63"/>
    </reaction>
</comment>
<comment type="similarity">
    <text evidence="2">Belongs to the MGMT family.</text>
</comment>
<dbReference type="Gene3D" id="1.10.10.10">
    <property type="entry name" value="Winged helix-like DNA-binding domain superfamily/Winged helix DNA-binding domain"/>
    <property type="match status" value="1"/>
</dbReference>
<name>A0A0R2HAS3_PEDPE</name>
<gene>
    <name evidence="11" type="primary">mgmT</name>
    <name evidence="12" type="ORF">PWB86_05230</name>
    <name evidence="11" type="ORF">S100892_00286</name>
</gene>
<evidence type="ECO:0000256" key="3">
    <source>
        <dbReference type="ARBA" id="ARBA00011918"/>
    </source>
</evidence>
<evidence type="ECO:0000256" key="5">
    <source>
        <dbReference type="ARBA" id="ARBA00022679"/>
    </source>
</evidence>
<evidence type="ECO:0000313" key="13">
    <source>
        <dbReference type="Proteomes" id="UP000196118"/>
    </source>
</evidence>